<dbReference type="InterPro" id="IPR050312">
    <property type="entry name" value="IolE/XylAMocC-like"/>
</dbReference>
<dbReference type="PANTHER" id="PTHR12110:SF41">
    <property type="entry name" value="INOSOSE DEHYDRATASE"/>
    <property type="match status" value="1"/>
</dbReference>
<evidence type="ECO:0000313" key="3">
    <source>
        <dbReference type="EMBL" id="MCQ5341741.1"/>
    </source>
</evidence>
<dbReference type="InterPro" id="IPR004560">
    <property type="entry name" value="L-Ru-5P_3-Epase"/>
</dbReference>
<comment type="caution">
    <text evidence="3">The sequence shown here is derived from an EMBL/GenBank/DDBJ whole genome shotgun (WGS) entry which is preliminary data.</text>
</comment>
<reference evidence="3 4" key="1">
    <citation type="submission" date="2022-06" db="EMBL/GenBank/DDBJ databases">
        <title>Isolation of gut microbiota from human fecal samples.</title>
        <authorList>
            <person name="Pamer E.G."/>
            <person name="Barat B."/>
            <person name="Waligurski E."/>
            <person name="Medina S."/>
            <person name="Paddock L."/>
            <person name="Mostad J."/>
        </authorList>
    </citation>
    <scope>NUCLEOTIDE SEQUENCE [LARGE SCALE GENOMIC DNA]</scope>
    <source>
        <strain evidence="3 4">DFI.1.1</strain>
    </source>
</reference>
<protein>
    <recommendedName>
        <fullName evidence="1">L-ribulose-5-phosphate 3-epimerase</fullName>
    </recommendedName>
</protein>
<proteinExistence type="predicted"/>
<dbReference type="NCBIfam" id="TIGR00542">
    <property type="entry name" value="hxl6Piso_put"/>
    <property type="match status" value="1"/>
</dbReference>
<dbReference type="PANTHER" id="PTHR12110">
    <property type="entry name" value="HYDROXYPYRUVATE ISOMERASE"/>
    <property type="match status" value="1"/>
</dbReference>
<dbReference type="InterPro" id="IPR036237">
    <property type="entry name" value="Xyl_isomerase-like_sf"/>
</dbReference>
<sequence length="285" mass="32033">MNSYNLGLYEKAMPKELSWMEKLEAAKAAGFDYIEMSIDETDEKLARLTMSESEKEEIRMAIKKTGIPVGSICLSGHRKYPLGDPNPEKQRRSLDIMEKAAALAAELGVRTIQLAGYDVYYDEGTDKTRADFEKNLITAVHLAERSGVQLGFETMETPFMDTVEKAMKYVNIVQSPYLGVYPDSGNLTNASLLYGKSVVDDMETGRAHIVAVHLKETVPGKYREIPFGTGHVDFAAVVDKAWKLGVRRYVGEFWYIGGTQWKEDLAFANSFLRKYLDAVQNNNVK</sequence>
<dbReference type="EMBL" id="JANGEW010000002">
    <property type="protein sequence ID" value="MCQ5341741.1"/>
    <property type="molecule type" value="Genomic_DNA"/>
</dbReference>
<dbReference type="InterPro" id="IPR013022">
    <property type="entry name" value="Xyl_isomerase-like_TIM-brl"/>
</dbReference>
<feature type="domain" description="Xylose isomerase-like TIM barrel" evidence="2">
    <location>
        <begin position="23"/>
        <end position="267"/>
    </location>
</feature>
<keyword evidence="3" id="KW-0413">Isomerase</keyword>
<dbReference type="Proteomes" id="UP001206692">
    <property type="component" value="Unassembled WGS sequence"/>
</dbReference>
<keyword evidence="4" id="KW-1185">Reference proteome</keyword>
<evidence type="ECO:0000313" key="4">
    <source>
        <dbReference type="Proteomes" id="UP001206692"/>
    </source>
</evidence>
<accession>A0ABT1SPE3</accession>
<dbReference type="RefSeq" id="WP_062411718.1">
    <property type="nucleotide sequence ID" value="NZ_JAJCIO010000002.1"/>
</dbReference>
<dbReference type="SUPFAM" id="SSF51658">
    <property type="entry name" value="Xylose isomerase-like"/>
    <property type="match status" value="1"/>
</dbReference>
<dbReference type="NCBIfam" id="NF009689">
    <property type="entry name" value="PRK13210.1"/>
    <property type="match status" value="1"/>
</dbReference>
<organism evidence="3 4">
    <name type="scientific">Megasphaera massiliensis</name>
    <dbReference type="NCBI Taxonomy" id="1232428"/>
    <lineage>
        <taxon>Bacteria</taxon>
        <taxon>Bacillati</taxon>
        <taxon>Bacillota</taxon>
        <taxon>Negativicutes</taxon>
        <taxon>Veillonellales</taxon>
        <taxon>Veillonellaceae</taxon>
        <taxon>Megasphaera</taxon>
    </lineage>
</organism>
<evidence type="ECO:0000259" key="2">
    <source>
        <dbReference type="Pfam" id="PF01261"/>
    </source>
</evidence>
<evidence type="ECO:0000256" key="1">
    <source>
        <dbReference type="NCBIfam" id="TIGR00542"/>
    </source>
</evidence>
<name>A0ABT1SPE3_9FIRM</name>
<dbReference type="Pfam" id="PF01261">
    <property type="entry name" value="AP_endonuc_2"/>
    <property type="match status" value="1"/>
</dbReference>
<dbReference type="GO" id="GO:0034015">
    <property type="term" value="F:L-ribulose-5-phosphate 3-epimerase activity"/>
    <property type="evidence" value="ECO:0007669"/>
    <property type="project" value="UniProtKB-EC"/>
</dbReference>
<dbReference type="Gene3D" id="3.20.20.150">
    <property type="entry name" value="Divalent-metal-dependent TIM barrel enzymes"/>
    <property type="match status" value="1"/>
</dbReference>
<gene>
    <name evidence="3" type="ORF">NE675_01650</name>
</gene>